<dbReference type="CDD" id="cd00761">
    <property type="entry name" value="Glyco_tranf_GTA_type"/>
    <property type="match status" value="1"/>
</dbReference>
<evidence type="ECO:0000313" key="2">
    <source>
        <dbReference type="EMBL" id="MFC6792529.1"/>
    </source>
</evidence>
<sequence length="269" mass="29095">MPKIGPSLVDVIMPAHNAATTIEASIRSALASPRCRRVLVIDDASTDHTAALVESLAARADGRIELIRLPDNSGPARARNIGLSYVEADLIAFLDADDLYEPEALTAAVGALDGMSDLAVVRMALKPIGLDRAYLARPDFEAAWTLVTFTVQSNVVVRRQVLIDAGGFPEDELFRRYGGEDVALMRAITQTCRVGTLFNEPGVFYRIRPNCGALKLLRSAFYGEQPPGIEADLAAADAVTQKIMERLKLASSFARPDPCVVEVLLTWAT</sequence>
<proteinExistence type="predicted"/>
<dbReference type="InterPro" id="IPR029044">
    <property type="entry name" value="Nucleotide-diphossugar_trans"/>
</dbReference>
<dbReference type="Gene3D" id="3.90.550.10">
    <property type="entry name" value="Spore Coat Polysaccharide Biosynthesis Protein SpsA, Chain A"/>
    <property type="match status" value="1"/>
</dbReference>
<dbReference type="InterPro" id="IPR050834">
    <property type="entry name" value="Glycosyltransf_2"/>
</dbReference>
<dbReference type="InterPro" id="IPR001173">
    <property type="entry name" value="Glyco_trans_2-like"/>
</dbReference>
<comment type="caution">
    <text evidence="2">The sequence shown here is derived from an EMBL/GenBank/DDBJ whole genome shotgun (WGS) entry which is preliminary data.</text>
</comment>
<dbReference type="Proteomes" id="UP001596292">
    <property type="component" value="Unassembled WGS sequence"/>
</dbReference>
<reference evidence="3" key="1">
    <citation type="journal article" date="2019" name="Int. J. Syst. Evol. Microbiol.">
        <title>The Global Catalogue of Microorganisms (GCM) 10K type strain sequencing project: providing services to taxonomists for standard genome sequencing and annotation.</title>
        <authorList>
            <consortium name="The Broad Institute Genomics Platform"/>
            <consortium name="The Broad Institute Genome Sequencing Center for Infectious Disease"/>
            <person name="Wu L."/>
            <person name="Ma J."/>
        </authorList>
    </citation>
    <scope>NUCLEOTIDE SEQUENCE [LARGE SCALE GENOMIC DNA]</scope>
    <source>
        <strain evidence="3">CCUG 48316</strain>
    </source>
</reference>
<protein>
    <submittedName>
        <fullName evidence="2">Glycosyltransferase family 2 protein</fullName>
    </submittedName>
</protein>
<dbReference type="RefSeq" id="WP_378974513.1">
    <property type="nucleotide sequence ID" value="NZ_JBHSWN010000001.1"/>
</dbReference>
<accession>A0ABW2BRP3</accession>
<dbReference type="PANTHER" id="PTHR43685:SF2">
    <property type="entry name" value="GLYCOSYLTRANSFERASE 2-LIKE DOMAIN-CONTAINING PROTEIN"/>
    <property type="match status" value="1"/>
</dbReference>
<gene>
    <name evidence="2" type="ORF">ACFQE0_24995</name>
</gene>
<name>A0ABW2BRP3_9HYPH</name>
<evidence type="ECO:0000313" key="3">
    <source>
        <dbReference type="Proteomes" id="UP001596292"/>
    </source>
</evidence>
<dbReference type="EMBL" id="JBHSWN010000001">
    <property type="protein sequence ID" value="MFC6792529.1"/>
    <property type="molecule type" value="Genomic_DNA"/>
</dbReference>
<feature type="domain" description="Glycosyltransferase 2-like" evidence="1">
    <location>
        <begin position="11"/>
        <end position="136"/>
    </location>
</feature>
<keyword evidence="3" id="KW-1185">Reference proteome</keyword>
<evidence type="ECO:0000259" key="1">
    <source>
        <dbReference type="Pfam" id="PF00535"/>
    </source>
</evidence>
<dbReference type="SUPFAM" id="SSF53448">
    <property type="entry name" value="Nucleotide-diphospho-sugar transferases"/>
    <property type="match status" value="1"/>
</dbReference>
<dbReference type="PANTHER" id="PTHR43685">
    <property type="entry name" value="GLYCOSYLTRANSFERASE"/>
    <property type="match status" value="1"/>
</dbReference>
<organism evidence="2 3">
    <name type="scientific">Methylobacterium komagatae</name>
    <dbReference type="NCBI Taxonomy" id="374425"/>
    <lineage>
        <taxon>Bacteria</taxon>
        <taxon>Pseudomonadati</taxon>
        <taxon>Pseudomonadota</taxon>
        <taxon>Alphaproteobacteria</taxon>
        <taxon>Hyphomicrobiales</taxon>
        <taxon>Methylobacteriaceae</taxon>
        <taxon>Methylobacterium</taxon>
    </lineage>
</organism>
<dbReference type="Pfam" id="PF00535">
    <property type="entry name" value="Glycos_transf_2"/>
    <property type="match status" value="1"/>
</dbReference>